<name>A0ABV4HFF3_9SPHI</name>
<dbReference type="RefSeq" id="WP_370483489.1">
    <property type="nucleotide sequence ID" value="NZ_JBEOQA010000002.1"/>
</dbReference>
<evidence type="ECO:0000313" key="2">
    <source>
        <dbReference type="Proteomes" id="UP001566204"/>
    </source>
</evidence>
<organism evidence="1 2">
    <name type="scientific">Sphingobacterium thalpophilum</name>
    <dbReference type="NCBI Taxonomy" id="259"/>
    <lineage>
        <taxon>Bacteria</taxon>
        <taxon>Pseudomonadati</taxon>
        <taxon>Bacteroidota</taxon>
        <taxon>Sphingobacteriia</taxon>
        <taxon>Sphingobacteriales</taxon>
        <taxon>Sphingobacteriaceae</taxon>
        <taxon>Sphingobacterium</taxon>
    </lineage>
</organism>
<protein>
    <submittedName>
        <fullName evidence="1">Uncharacterized protein</fullName>
    </submittedName>
</protein>
<comment type="caution">
    <text evidence="1">The sequence shown here is derived from an EMBL/GenBank/DDBJ whole genome shotgun (WGS) entry which is preliminary data.</text>
</comment>
<gene>
    <name evidence="1" type="ORF">ABTW24_16765</name>
</gene>
<sequence length="211" mass="24515">MEKSKSYLPLMIGGFLCLFQTGCSMNHGHCKKMKFLSLSSSDSGDGLYITVLSDKYESTSFVSDSRRSLRQTGLNKQDRIEVINEYLCFYKNQNVSNQKFASNFGRSSNRLRLVEEKVKFPIEVEALYSLTSMLFDDNVPISPVLINKKTGENCNFKRHDLDKVYEIYRTWFSQMKNSGFSDMKWPLKNSDYMWLGEDVVDHIETLLRKEI</sequence>
<dbReference type="EMBL" id="JBEOQB010000004">
    <property type="protein sequence ID" value="MEZ0453250.1"/>
    <property type="molecule type" value="Genomic_DNA"/>
</dbReference>
<proteinExistence type="predicted"/>
<reference evidence="1 2" key="1">
    <citation type="submission" date="2024-06" db="EMBL/GenBank/DDBJ databases">
        <title>Soil Sphingobacterium thalpophilum.</title>
        <authorList>
            <person name="Yang J."/>
            <person name="Li J."/>
        </authorList>
    </citation>
    <scope>NUCLEOTIDE SEQUENCE [LARGE SCALE GENOMIC DNA]</scope>
    <source>
        <strain evidence="1 2">22g91tb</strain>
    </source>
</reference>
<accession>A0ABV4HFF3</accession>
<evidence type="ECO:0000313" key="1">
    <source>
        <dbReference type="EMBL" id="MEZ0453250.1"/>
    </source>
</evidence>
<dbReference type="Proteomes" id="UP001566204">
    <property type="component" value="Unassembled WGS sequence"/>
</dbReference>
<keyword evidence="2" id="KW-1185">Reference proteome</keyword>